<dbReference type="Proteomes" id="UP000248423">
    <property type="component" value="Unassembled WGS sequence"/>
</dbReference>
<organism evidence="2 3">
    <name type="scientific">Aspergillus sclerotiicarbonarius (strain CBS 121057 / IBT 28362)</name>
    <dbReference type="NCBI Taxonomy" id="1448318"/>
    <lineage>
        <taxon>Eukaryota</taxon>
        <taxon>Fungi</taxon>
        <taxon>Dikarya</taxon>
        <taxon>Ascomycota</taxon>
        <taxon>Pezizomycotina</taxon>
        <taxon>Eurotiomycetes</taxon>
        <taxon>Eurotiomycetidae</taxon>
        <taxon>Eurotiales</taxon>
        <taxon>Aspergillaceae</taxon>
        <taxon>Aspergillus</taxon>
        <taxon>Aspergillus subgen. Circumdati</taxon>
    </lineage>
</organism>
<feature type="region of interest" description="Disordered" evidence="1">
    <location>
        <begin position="1"/>
        <end position="39"/>
    </location>
</feature>
<name>A0A319ESA4_ASPSB</name>
<evidence type="ECO:0000313" key="2">
    <source>
        <dbReference type="EMBL" id="PYI09858.1"/>
    </source>
</evidence>
<evidence type="ECO:0000313" key="3">
    <source>
        <dbReference type="Proteomes" id="UP000248423"/>
    </source>
</evidence>
<dbReference type="VEuPathDB" id="FungiDB:BO78DRAFT_427193"/>
<protein>
    <submittedName>
        <fullName evidence="2">Uncharacterized protein</fullName>
    </submittedName>
</protein>
<evidence type="ECO:0000256" key="1">
    <source>
        <dbReference type="SAM" id="MobiDB-lite"/>
    </source>
</evidence>
<reference evidence="2 3" key="1">
    <citation type="submission" date="2018-02" db="EMBL/GenBank/DDBJ databases">
        <title>The genomes of Aspergillus section Nigri reveals drivers in fungal speciation.</title>
        <authorList>
            <consortium name="DOE Joint Genome Institute"/>
            <person name="Vesth T.C."/>
            <person name="Nybo J."/>
            <person name="Theobald S."/>
            <person name="Brandl J."/>
            <person name="Frisvad J.C."/>
            <person name="Nielsen K.F."/>
            <person name="Lyhne E.K."/>
            <person name="Kogle M.E."/>
            <person name="Kuo A."/>
            <person name="Riley R."/>
            <person name="Clum A."/>
            <person name="Nolan M."/>
            <person name="Lipzen A."/>
            <person name="Salamov A."/>
            <person name="Henrissat B."/>
            <person name="Wiebenga A."/>
            <person name="De vries R.P."/>
            <person name="Grigoriev I.V."/>
            <person name="Mortensen U.H."/>
            <person name="Andersen M.R."/>
            <person name="Baker S.E."/>
        </authorList>
    </citation>
    <scope>NUCLEOTIDE SEQUENCE [LARGE SCALE GENOMIC DNA]</scope>
    <source>
        <strain evidence="2 3">CBS 121057</strain>
    </source>
</reference>
<dbReference type="AlphaFoldDB" id="A0A319ESA4"/>
<dbReference type="OrthoDB" id="4379079at2759"/>
<keyword evidence="3" id="KW-1185">Reference proteome</keyword>
<dbReference type="EMBL" id="KZ826325">
    <property type="protein sequence ID" value="PYI09858.1"/>
    <property type="molecule type" value="Genomic_DNA"/>
</dbReference>
<accession>A0A319ESA4</accession>
<proteinExistence type="predicted"/>
<sequence>MSAPSGTVGELIVTPPSPASSETLSDDLESPIVTHPNPEPPVRILLQSLVHSAPGLASYTLSPEENKNRTSYMFNKICQYHWNCDSSSPEFRCHSFTDGPSGKDGLLAPDRREFFLVDYGTSENEDDVPVLSYELVGESLKPLPGLAQEEDIQIKLMDWYPFPYKKLIIKLKKLVPAEFNNSD</sequence>
<gene>
    <name evidence="2" type="ORF">BO78DRAFT_427193</name>
</gene>